<dbReference type="EMBL" id="ATFF01000006">
    <property type="protein sequence ID" value="EPF30708.1"/>
    <property type="molecule type" value="Genomic_DNA"/>
</dbReference>
<evidence type="ECO:0000313" key="7">
    <source>
        <dbReference type="Proteomes" id="UP000014541"/>
    </source>
</evidence>
<protein>
    <recommendedName>
        <fullName evidence="5">TRAM domain-containing protein</fullName>
    </recommendedName>
</protein>
<dbReference type="PATRIC" id="fig|1125699.3.peg.1049"/>
<dbReference type="Gene3D" id="2.40.50.140">
    <property type="entry name" value="Nucleic acid-binding proteins"/>
    <property type="match status" value="1"/>
</dbReference>
<name>S3JXM1_TREMA</name>
<dbReference type="PROSITE" id="PS51687">
    <property type="entry name" value="SAM_MT_RNA_M5U"/>
    <property type="match status" value="1"/>
</dbReference>
<sequence>MVFGGDCIAKIDGKTVFIEGGILPGEKAEVETVVSRKDYDRALVKKILIPDAARRKAFCDFYGICGGCNFQHADYALQLELKKRIVEELLARSFGSVPHEGDVAFPPLPDIKIVSGPEKEYRSRFQLHNGGLKKRNADSVVFIDDCPCAVPVLRDFLRYKNTLKKSAVFPVPAERVSVCAAGDTVVTGRDAQTVRSVDIAGKRIFFDVNGFFQSNLFVLEQALPLITDGLCGKRLLDMYGGTGVLSLFAADKFEEVTIVESDEKPLALAKRTYKENGIAEAPLTRAMHGKVWAKRYAGTAGLFDAVIVDPPRTGIESAVIDYLCAAKPPVIRSLSCDPATHARDLKKLLCAGYTISDFYLLDFYPQTSHIETLARLTFTKNKPERKL</sequence>
<comment type="similarity">
    <text evidence="4">Belongs to the class I-like SAM-binding methyltransferase superfamily. RNA M5U methyltransferase family.</text>
</comment>
<dbReference type="PROSITE" id="PS50926">
    <property type="entry name" value="TRAM"/>
    <property type="match status" value="1"/>
</dbReference>
<organism evidence="6 7">
    <name type="scientific">Treponema maltophilum ATCC 51939</name>
    <dbReference type="NCBI Taxonomy" id="1125699"/>
    <lineage>
        <taxon>Bacteria</taxon>
        <taxon>Pseudomonadati</taxon>
        <taxon>Spirochaetota</taxon>
        <taxon>Spirochaetia</taxon>
        <taxon>Spirochaetales</taxon>
        <taxon>Treponemataceae</taxon>
        <taxon>Treponema</taxon>
    </lineage>
</organism>
<dbReference type="PANTHER" id="PTHR11061">
    <property type="entry name" value="RNA M5U METHYLTRANSFERASE"/>
    <property type="match status" value="1"/>
</dbReference>
<dbReference type="eggNOG" id="COG2265">
    <property type="taxonomic scope" value="Bacteria"/>
</dbReference>
<keyword evidence="1 4" id="KW-0489">Methyltransferase</keyword>
<keyword evidence="3 4" id="KW-0949">S-adenosyl-L-methionine</keyword>
<evidence type="ECO:0000256" key="4">
    <source>
        <dbReference type="PROSITE-ProRule" id="PRU01024"/>
    </source>
</evidence>
<dbReference type="InterPro" id="IPR002792">
    <property type="entry name" value="TRAM_dom"/>
</dbReference>
<feature type="binding site" evidence="4">
    <location>
        <position position="213"/>
    </location>
    <ligand>
        <name>S-adenosyl-L-methionine</name>
        <dbReference type="ChEBI" id="CHEBI:59789"/>
    </ligand>
</feature>
<dbReference type="STRING" id="1125699.HMPREF9194_01027"/>
<evidence type="ECO:0000256" key="1">
    <source>
        <dbReference type="ARBA" id="ARBA00022603"/>
    </source>
</evidence>
<evidence type="ECO:0000256" key="2">
    <source>
        <dbReference type="ARBA" id="ARBA00022679"/>
    </source>
</evidence>
<feature type="binding site" evidence="4">
    <location>
        <position position="260"/>
    </location>
    <ligand>
        <name>S-adenosyl-L-methionine</name>
        <dbReference type="ChEBI" id="CHEBI:59789"/>
    </ligand>
</feature>
<dbReference type="GO" id="GO:0070475">
    <property type="term" value="P:rRNA base methylation"/>
    <property type="evidence" value="ECO:0007669"/>
    <property type="project" value="TreeGrafter"/>
</dbReference>
<reference evidence="6 7" key="1">
    <citation type="submission" date="2013-04" db="EMBL/GenBank/DDBJ databases">
        <title>The Genome Sequence of Treponema maltophilum ATCC 51939.</title>
        <authorList>
            <consortium name="The Broad Institute Genomics Platform"/>
            <person name="Earl A."/>
            <person name="Ward D."/>
            <person name="Feldgarden M."/>
            <person name="Gevers D."/>
            <person name="Leonetti C."/>
            <person name="Blanton J.M."/>
            <person name="Dewhirst F.E."/>
            <person name="Izard J."/>
            <person name="Walker B."/>
            <person name="Young S."/>
            <person name="Zeng Q."/>
            <person name="Gargeya S."/>
            <person name="Fitzgerald M."/>
            <person name="Haas B."/>
            <person name="Abouelleil A."/>
            <person name="Allen A.W."/>
            <person name="Alvarado L."/>
            <person name="Arachchi H.M."/>
            <person name="Berlin A.M."/>
            <person name="Chapman S.B."/>
            <person name="Gainer-Dewar J."/>
            <person name="Goldberg J."/>
            <person name="Griggs A."/>
            <person name="Gujja S."/>
            <person name="Hansen M."/>
            <person name="Howarth C."/>
            <person name="Imamovic A."/>
            <person name="Ireland A."/>
            <person name="Larimer J."/>
            <person name="McCowan C."/>
            <person name="Murphy C."/>
            <person name="Pearson M."/>
            <person name="Poon T.W."/>
            <person name="Priest M."/>
            <person name="Roberts A."/>
            <person name="Saif S."/>
            <person name="Shea T."/>
            <person name="Sisk P."/>
            <person name="Sykes S."/>
            <person name="Wortman J."/>
            <person name="Nusbaum C."/>
            <person name="Birren B."/>
        </authorList>
    </citation>
    <scope>NUCLEOTIDE SEQUENCE [LARGE SCALE GENOMIC DNA]</scope>
    <source>
        <strain evidence="6 7">ATCC 51939</strain>
    </source>
</reference>
<dbReference type="InterPro" id="IPR012340">
    <property type="entry name" value="NA-bd_OB-fold"/>
</dbReference>
<dbReference type="InterPro" id="IPR029063">
    <property type="entry name" value="SAM-dependent_MTases_sf"/>
</dbReference>
<dbReference type="AlphaFoldDB" id="S3JXM1"/>
<feature type="binding site" evidence="4">
    <location>
        <position position="309"/>
    </location>
    <ligand>
        <name>S-adenosyl-L-methionine</name>
        <dbReference type="ChEBI" id="CHEBI:59789"/>
    </ligand>
</feature>
<dbReference type="SUPFAM" id="SSF53335">
    <property type="entry name" value="S-adenosyl-L-methionine-dependent methyltransferases"/>
    <property type="match status" value="1"/>
</dbReference>
<gene>
    <name evidence="6" type="ORF">HMPREF9194_01027</name>
</gene>
<feature type="active site" description="Nucleophile" evidence="4">
    <location>
        <position position="336"/>
    </location>
</feature>
<dbReference type="Gene3D" id="3.40.50.150">
    <property type="entry name" value="Vaccinia Virus protein VP39"/>
    <property type="match status" value="2"/>
</dbReference>
<dbReference type="PANTHER" id="PTHR11061:SF30">
    <property type="entry name" value="TRNA (URACIL(54)-C(5))-METHYLTRANSFERASE"/>
    <property type="match status" value="1"/>
</dbReference>
<feature type="domain" description="TRAM" evidence="5">
    <location>
        <begin position="1"/>
        <end position="46"/>
    </location>
</feature>
<dbReference type="Pfam" id="PF05958">
    <property type="entry name" value="tRNA_U5-meth_tr"/>
    <property type="match status" value="1"/>
</dbReference>
<feature type="binding site" evidence="4">
    <location>
        <position position="239"/>
    </location>
    <ligand>
        <name>S-adenosyl-L-methionine</name>
        <dbReference type="ChEBI" id="CHEBI:59789"/>
    </ligand>
</feature>
<evidence type="ECO:0000256" key="3">
    <source>
        <dbReference type="ARBA" id="ARBA00022691"/>
    </source>
</evidence>
<dbReference type="GO" id="GO:0070041">
    <property type="term" value="F:rRNA (uridine-C5-)-methyltransferase activity"/>
    <property type="evidence" value="ECO:0007669"/>
    <property type="project" value="TreeGrafter"/>
</dbReference>
<comment type="caution">
    <text evidence="6">The sequence shown here is derived from an EMBL/GenBank/DDBJ whole genome shotgun (WGS) entry which is preliminary data.</text>
</comment>
<evidence type="ECO:0000259" key="5">
    <source>
        <dbReference type="PROSITE" id="PS50926"/>
    </source>
</evidence>
<evidence type="ECO:0000313" key="6">
    <source>
        <dbReference type="EMBL" id="EPF30708.1"/>
    </source>
</evidence>
<dbReference type="HOGENOM" id="CLU_014689_8_1_12"/>
<keyword evidence="7" id="KW-1185">Reference proteome</keyword>
<dbReference type="InterPro" id="IPR010280">
    <property type="entry name" value="U5_MeTrfase_fam"/>
</dbReference>
<proteinExistence type="inferred from homology"/>
<keyword evidence="2 4" id="KW-0808">Transferase</keyword>
<dbReference type="Proteomes" id="UP000014541">
    <property type="component" value="Unassembled WGS sequence"/>
</dbReference>
<accession>S3JXM1</accession>